<feature type="transmembrane region" description="Helical" evidence="1">
    <location>
        <begin position="44"/>
        <end position="72"/>
    </location>
</feature>
<dbReference type="EMBL" id="MSFO01000006">
    <property type="protein sequence ID" value="PLB46466.1"/>
    <property type="molecule type" value="Genomic_DNA"/>
</dbReference>
<organism evidence="2 3">
    <name type="scientific">Aspergillus steynii IBT 23096</name>
    <dbReference type="NCBI Taxonomy" id="1392250"/>
    <lineage>
        <taxon>Eukaryota</taxon>
        <taxon>Fungi</taxon>
        <taxon>Dikarya</taxon>
        <taxon>Ascomycota</taxon>
        <taxon>Pezizomycotina</taxon>
        <taxon>Eurotiomycetes</taxon>
        <taxon>Eurotiomycetidae</taxon>
        <taxon>Eurotiales</taxon>
        <taxon>Aspergillaceae</taxon>
        <taxon>Aspergillus</taxon>
        <taxon>Aspergillus subgen. Circumdati</taxon>
    </lineage>
</organism>
<evidence type="ECO:0000313" key="2">
    <source>
        <dbReference type="EMBL" id="PLB46466.1"/>
    </source>
</evidence>
<accession>A0A2I2G0U4</accession>
<keyword evidence="1" id="KW-0472">Membrane</keyword>
<sequence>MEGIVHDMLYLSNLSLLHQQQEAILFLCNLYAQFYTSFPYLYRFLVLLFSFLQLSIIFFTSLFLAAEVYIWLGQIHGRLVLPRIVATERHTESLWIPLIYTDFSLARETLKNHS</sequence>
<keyword evidence="1" id="KW-1133">Transmembrane helix</keyword>
<evidence type="ECO:0000256" key="1">
    <source>
        <dbReference type="SAM" id="Phobius"/>
    </source>
</evidence>
<dbReference type="RefSeq" id="XP_024701768.1">
    <property type="nucleotide sequence ID" value="XM_024842836.1"/>
</dbReference>
<name>A0A2I2G0U4_9EURO</name>
<protein>
    <submittedName>
        <fullName evidence="2">Uncharacterized protein</fullName>
    </submittedName>
</protein>
<gene>
    <name evidence="2" type="ORF">P170DRAFT_216577</name>
</gene>
<dbReference type="VEuPathDB" id="FungiDB:P170DRAFT_216577"/>
<keyword evidence="3" id="KW-1185">Reference proteome</keyword>
<dbReference type="Proteomes" id="UP000234275">
    <property type="component" value="Unassembled WGS sequence"/>
</dbReference>
<keyword evidence="1" id="KW-0812">Transmembrane</keyword>
<dbReference type="GeneID" id="36550535"/>
<reference evidence="2 3" key="1">
    <citation type="submission" date="2016-12" db="EMBL/GenBank/DDBJ databases">
        <title>The genomes of Aspergillus section Nigri reveals drivers in fungal speciation.</title>
        <authorList>
            <consortium name="DOE Joint Genome Institute"/>
            <person name="Vesth T.C."/>
            <person name="Nybo J."/>
            <person name="Theobald S."/>
            <person name="Brandl J."/>
            <person name="Frisvad J.C."/>
            <person name="Nielsen K.F."/>
            <person name="Lyhne E.K."/>
            <person name="Kogle M.E."/>
            <person name="Kuo A."/>
            <person name="Riley R."/>
            <person name="Clum A."/>
            <person name="Nolan M."/>
            <person name="Lipzen A."/>
            <person name="Salamov A."/>
            <person name="Henrissat B."/>
            <person name="Wiebenga A."/>
            <person name="De Vries R.P."/>
            <person name="Grigoriev I.V."/>
            <person name="Mortensen U.H."/>
            <person name="Andersen M.R."/>
            <person name="Baker S.E."/>
        </authorList>
    </citation>
    <scope>NUCLEOTIDE SEQUENCE [LARGE SCALE GENOMIC DNA]</scope>
    <source>
        <strain evidence="2 3">IBT 23096</strain>
    </source>
</reference>
<dbReference type="AlphaFoldDB" id="A0A2I2G0U4"/>
<proteinExistence type="predicted"/>
<comment type="caution">
    <text evidence="2">The sequence shown here is derived from an EMBL/GenBank/DDBJ whole genome shotgun (WGS) entry which is preliminary data.</text>
</comment>
<evidence type="ECO:0000313" key="3">
    <source>
        <dbReference type="Proteomes" id="UP000234275"/>
    </source>
</evidence>